<dbReference type="SUPFAM" id="SSF52540">
    <property type="entry name" value="P-loop containing nucleoside triphosphate hydrolases"/>
    <property type="match status" value="1"/>
</dbReference>
<dbReference type="Pfam" id="PF08352">
    <property type="entry name" value="oligo_HPY"/>
    <property type="match status" value="1"/>
</dbReference>
<keyword evidence="4 6" id="KW-0067">ATP-binding</keyword>
<keyword evidence="3" id="KW-0547">Nucleotide-binding</keyword>
<evidence type="ECO:0000256" key="4">
    <source>
        <dbReference type="ARBA" id="ARBA00022840"/>
    </source>
</evidence>
<reference evidence="7" key="1">
    <citation type="journal article" date="2019" name="Int. J. Syst. Evol. Microbiol.">
        <title>The Global Catalogue of Microorganisms (GCM) 10K type strain sequencing project: providing services to taxonomists for standard genome sequencing and annotation.</title>
        <authorList>
            <consortium name="The Broad Institute Genomics Platform"/>
            <consortium name="The Broad Institute Genome Sequencing Center for Infectious Disease"/>
            <person name="Wu L."/>
            <person name="Ma J."/>
        </authorList>
    </citation>
    <scope>NUCLEOTIDE SEQUENCE [LARGE SCALE GENOMIC DNA]</scope>
    <source>
        <strain evidence="7">CGMCC 4.7643</strain>
    </source>
</reference>
<dbReference type="InterPro" id="IPR003439">
    <property type="entry name" value="ABC_transporter-like_ATP-bd"/>
</dbReference>
<dbReference type="GO" id="GO:0005524">
    <property type="term" value="F:ATP binding"/>
    <property type="evidence" value="ECO:0007669"/>
    <property type="project" value="UniProtKB-KW"/>
</dbReference>
<protein>
    <submittedName>
        <fullName evidence="6">ABC transporter ATP-binding protein</fullName>
    </submittedName>
</protein>
<dbReference type="RefSeq" id="WP_345385672.1">
    <property type="nucleotide sequence ID" value="NZ_BAABHG010000001.1"/>
</dbReference>
<dbReference type="InterPro" id="IPR027417">
    <property type="entry name" value="P-loop_NTPase"/>
</dbReference>
<name>A0ABW5GUL2_9PSEU</name>
<evidence type="ECO:0000256" key="1">
    <source>
        <dbReference type="ARBA" id="ARBA00005417"/>
    </source>
</evidence>
<sequence>MPEPEVLRATDLVKWFPVRRGPLARPGRLRAVDGVSLSVRRGETLGLVGESGCGKSTLGRCLIRLYRPTSGSIVFRGTDISRTGGRGLRPVRRSVQMIFQDPYASLNPRRRIGDSVAEPLRAHRRRAARSDIAELLATTGLPAELADRFPHELSGGQRQRAVIARALALRPSLVIADEPVSALDVSVQAQILNLFDDLKERLGLTYVFIAHDLGVVRHTSDRVAVMYLGRIVEQAPVREIYTAPRHPYTAALLASVPVPDPAAGTDWRDTTLSGDVPSPLAPPSGCRFHPRCPRATELCRTTEPALRQEDAEHDVACHHPLAPAAPVAPAEPEAASDD</sequence>
<comment type="similarity">
    <text evidence="1">Belongs to the ABC transporter superfamily.</text>
</comment>
<dbReference type="InterPro" id="IPR013563">
    <property type="entry name" value="Oligopep_ABC_C"/>
</dbReference>
<keyword evidence="7" id="KW-1185">Reference proteome</keyword>
<dbReference type="InterPro" id="IPR003593">
    <property type="entry name" value="AAA+_ATPase"/>
</dbReference>
<dbReference type="Proteomes" id="UP001597419">
    <property type="component" value="Unassembled WGS sequence"/>
</dbReference>
<dbReference type="PROSITE" id="PS00211">
    <property type="entry name" value="ABC_TRANSPORTER_1"/>
    <property type="match status" value="1"/>
</dbReference>
<dbReference type="InterPro" id="IPR017871">
    <property type="entry name" value="ABC_transporter-like_CS"/>
</dbReference>
<evidence type="ECO:0000313" key="6">
    <source>
        <dbReference type="EMBL" id="MFD2464536.1"/>
    </source>
</evidence>
<dbReference type="SMART" id="SM00382">
    <property type="entry name" value="AAA"/>
    <property type="match status" value="1"/>
</dbReference>
<gene>
    <name evidence="6" type="ORF">ACFSYJ_38380</name>
</gene>
<feature type="domain" description="ABC transporter" evidence="5">
    <location>
        <begin position="7"/>
        <end position="253"/>
    </location>
</feature>
<evidence type="ECO:0000259" key="5">
    <source>
        <dbReference type="PROSITE" id="PS50893"/>
    </source>
</evidence>
<dbReference type="CDD" id="cd03257">
    <property type="entry name" value="ABC_NikE_OppD_transporters"/>
    <property type="match status" value="1"/>
</dbReference>
<evidence type="ECO:0000256" key="2">
    <source>
        <dbReference type="ARBA" id="ARBA00022448"/>
    </source>
</evidence>
<proteinExistence type="inferred from homology"/>
<organism evidence="6 7">
    <name type="scientific">Amycolatopsis samaneae</name>
    <dbReference type="NCBI Taxonomy" id="664691"/>
    <lineage>
        <taxon>Bacteria</taxon>
        <taxon>Bacillati</taxon>
        <taxon>Actinomycetota</taxon>
        <taxon>Actinomycetes</taxon>
        <taxon>Pseudonocardiales</taxon>
        <taxon>Pseudonocardiaceae</taxon>
        <taxon>Amycolatopsis</taxon>
    </lineage>
</organism>
<dbReference type="InterPro" id="IPR050319">
    <property type="entry name" value="ABC_transp_ATP-bind"/>
</dbReference>
<evidence type="ECO:0000313" key="7">
    <source>
        <dbReference type="Proteomes" id="UP001597419"/>
    </source>
</evidence>
<dbReference type="PANTHER" id="PTHR43776">
    <property type="entry name" value="TRANSPORT ATP-BINDING PROTEIN"/>
    <property type="match status" value="1"/>
</dbReference>
<dbReference type="EMBL" id="JBHUKU010000026">
    <property type="protein sequence ID" value="MFD2464536.1"/>
    <property type="molecule type" value="Genomic_DNA"/>
</dbReference>
<dbReference type="NCBIfam" id="TIGR01727">
    <property type="entry name" value="oligo_HPY"/>
    <property type="match status" value="1"/>
</dbReference>
<dbReference type="Gene3D" id="3.40.50.300">
    <property type="entry name" value="P-loop containing nucleotide triphosphate hydrolases"/>
    <property type="match status" value="1"/>
</dbReference>
<dbReference type="PANTHER" id="PTHR43776:SF7">
    <property type="entry name" value="D,D-DIPEPTIDE TRANSPORT ATP-BINDING PROTEIN DDPF-RELATED"/>
    <property type="match status" value="1"/>
</dbReference>
<keyword evidence="2" id="KW-0813">Transport</keyword>
<accession>A0ABW5GUL2</accession>
<comment type="caution">
    <text evidence="6">The sequence shown here is derived from an EMBL/GenBank/DDBJ whole genome shotgun (WGS) entry which is preliminary data.</text>
</comment>
<dbReference type="Pfam" id="PF00005">
    <property type="entry name" value="ABC_tran"/>
    <property type="match status" value="1"/>
</dbReference>
<evidence type="ECO:0000256" key="3">
    <source>
        <dbReference type="ARBA" id="ARBA00022741"/>
    </source>
</evidence>
<dbReference type="PROSITE" id="PS50893">
    <property type="entry name" value="ABC_TRANSPORTER_2"/>
    <property type="match status" value="1"/>
</dbReference>